<keyword evidence="7" id="KW-1185">Reference proteome</keyword>
<comment type="function">
    <text evidence="4">Acts as a negative regulator of abscisic acid (ABA) response.</text>
</comment>
<organism evidence="6 7">
    <name type="scientific">Nelumbo nucifera</name>
    <name type="common">Sacred lotus</name>
    <dbReference type="NCBI Taxonomy" id="4432"/>
    <lineage>
        <taxon>Eukaryota</taxon>
        <taxon>Viridiplantae</taxon>
        <taxon>Streptophyta</taxon>
        <taxon>Embryophyta</taxon>
        <taxon>Tracheophyta</taxon>
        <taxon>Spermatophyta</taxon>
        <taxon>Magnoliopsida</taxon>
        <taxon>Proteales</taxon>
        <taxon>Nelumbonaceae</taxon>
        <taxon>Nelumbo</taxon>
    </lineage>
</organism>
<evidence type="ECO:0000256" key="2">
    <source>
        <dbReference type="ARBA" id="ARBA00006081"/>
    </source>
</evidence>
<comment type="subcellular location">
    <subcellularLocation>
        <location evidence="1 4">Nucleus</location>
    </subcellularLocation>
</comment>
<dbReference type="InterPro" id="IPR031307">
    <property type="entry name" value="Ninja_fam"/>
</dbReference>
<feature type="domain" description="Ethylene-responsive binding factor-associated repression" evidence="5">
    <location>
        <begin position="30"/>
        <end position="62"/>
    </location>
</feature>
<proteinExistence type="inferred from homology"/>
<dbReference type="PANTHER" id="PTHR31413">
    <property type="entry name" value="AFP HOMOLOG 2"/>
    <property type="match status" value="1"/>
</dbReference>
<evidence type="ECO:0000256" key="1">
    <source>
        <dbReference type="ARBA" id="ARBA00004123"/>
    </source>
</evidence>
<sequence length="96" mass="10581">MQMNVYPRDLLKRFLVVNYGPTEIFEAGEGTEEIELNLEFSLGGCFGVDPREKRLVWSSSITGLTTLVRDEDEATPPPGGCSALVRTCCPPMKNGE</sequence>
<evidence type="ECO:0000313" key="6">
    <source>
        <dbReference type="EMBL" id="DAD22271.1"/>
    </source>
</evidence>
<evidence type="ECO:0000256" key="3">
    <source>
        <dbReference type="ARBA" id="ARBA00023242"/>
    </source>
</evidence>
<evidence type="ECO:0000256" key="4">
    <source>
        <dbReference type="RuleBase" id="RU369029"/>
    </source>
</evidence>
<dbReference type="Proteomes" id="UP000607653">
    <property type="component" value="Unassembled WGS sequence"/>
</dbReference>
<dbReference type="AlphaFoldDB" id="A0A822XSY5"/>
<dbReference type="Pfam" id="PF07897">
    <property type="entry name" value="EAR"/>
    <property type="match status" value="1"/>
</dbReference>
<comment type="caution">
    <text evidence="6">The sequence shown here is derived from an EMBL/GenBank/DDBJ whole genome shotgun (WGS) entry which is preliminary data.</text>
</comment>
<dbReference type="InterPro" id="IPR012463">
    <property type="entry name" value="Ninja_motif"/>
</dbReference>
<dbReference type="PANTHER" id="PTHR31413:SF31">
    <property type="entry name" value="NINJA-FAMILY PROTEIN AFP3"/>
    <property type="match status" value="1"/>
</dbReference>
<keyword evidence="3 4" id="KW-0539">Nucleus</keyword>
<evidence type="ECO:0000313" key="7">
    <source>
        <dbReference type="Proteomes" id="UP000607653"/>
    </source>
</evidence>
<name>A0A822XSY5_NELNU</name>
<protein>
    <recommendedName>
        <fullName evidence="4">Ninja-family protein</fullName>
    </recommendedName>
    <alternativeName>
        <fullName evidence="4">ABI-binding protein</fullName>
    </alternativeName>
</protein>
<dbReference type="GO" id="GO:0005634">
    <property type="term" value="C:nucleus"/>
    <property type="evidence" value="ECO:0007669"/>
    <property type="project" value="UniProtKB-SubCell"/>
</dbReference>
<reference evidence="6 7" key="1">
    <citation type="journal article" date="2020" name="Mol. Biol. Evol.">
        <title>Distinct Expression and Methylation Patterns for Genes with Different Fates following a Single Whole-Genome Duplication in Flowering Plants.</title>
        <authorList>
            <person name="Shi T."/>
            <person name="Rahmani R.S."/>
            <person name="Gugger P.F."/>
            <person name="Wang M."/>
            <person name="Li H."/>
            <person name="Zhang Y."/>
            <person name="Li Z."/>
            <person name="Wang Q."/>
            <person name="Van de Peer Y."/>
            <person name="Marchal K."/>
            <person name="Chen J."/>
        </authorList>
    </citation>
    <scope>NUCLEOTIDE SEQUENCE [LARGE SCALE GENOMIC DNA]</scope>
    <source>
        <tissue evidence="6">Leaf</tissue>
    </source>
</reference>
<evidence type="ECO:0000259" key="5">
    <source>
        <dbReference type="Pfam" id="PF07897"/>
    </source>
</evidence>
<gene>
    <name evidence="6" type="ORF">HUJ06_023734</name>
</gene>
<dbReference type="EMBL" id="DUZY01000001">
    <property type="protein sequence ID" value="DAD22271.1"/>
    <property type="molecule type" value="Genomic_DNA"/>
</dbReference>
<dbReference type="GO" id="GO:0007165">
    <property type="term" value="P:signal transduction"/>
    <property type="evidence" value="ECO:0007669"/>
    <property type="project" value="InterPro"/>
</dbReference>
<accession>A0A822XSY5</accession>
<comment type="similarity">
    <text evidence="2 4">Belongs to the Ninja family.</text>
</comment>